<name>A0A6J6GQI9_9ZZZZ</name>
<sequence>MSSAREKRLDSDYRMLRSTFEGEDMVEIRAVGTAPFEKYMLVYKVPSLRLNSTGQPMRVDATVVEITLPAEYPKMPPTARTVAGDVVFHPNFNAAKICLADHWSPSFQLVDIVREIGELLTWQKFNIRSPLNAVAAEWSQQHMDEIPLARVNLGGNPVNITLN</sequence>
<evidence type="ECO:0000313" key="2">
    <source>
        <dbReference type="EMBL" id="CAB4601145.1"/>
    </source>
</evidence>
<reference evidence="2" key="1">
    <citation type="submission" date="2020-05" db="EMBL/GenBank/DDBJ databases">
        <authorList>
            <person name="Chiriac C."/>
            <person name="Salcher M."/>
            <person name="Ghai R."/>
            <person name="Kavagutti S V."/>
        </authorList>
    </citation>
    <scope>NUCLEOTIDE SEQUENCE</scope>
</reference>
<feature type="domain" description="UBC core" evidence="1">
    <location>
        <begin position="64"/>
        <end position="144"/>
    </location>
</feature>
<accession>A0A6J6GQI9</accession>
<dbReference type="AlphaFoldDB" id="A0A6J6GQI9"/>
<dbReference type="InterPro" id="IPR000608">
    <property type="entry name" value="UBC"/>
</dbReference>
<dbReference type="EMBL" id="CAEZUI010000115">
    <property type="protein sequence ID" value="CAB4601145.1"/>
    <property type="molecule type" value="Genomic_DNA"/>
</dbReference>
<evidence type="ECO:0000259" key="1">
    <source>
        <dbReference type="Pfam" id="PF00179"/>
    </source>
</evidence>
<gene>
    <name evidence="2" type="ORF">UFOPK1807_00842</name>
</gene>
<dbReference type="Gene3D" id="3.10.110.10">
    <property type="entry name" value="Ubiquitin Conjugating Enzyme"/>
    <property type="match status" value="1"/>
</dbReference>
<dbReference type="InterPro" id="IPR016135">
    <property type="entry name" value="UBQ-conjugating_enzyme/RWD"/>
</dbReference>
<dbReference type="Pfam" id="PF00179">
    <property type="entry name" value="UQ_con"/>
    <property type="match status" value="1"/>
</dbReference>
<organism evidence="2">
    <name type="scientific">freshwater metagenome</name>
    <dbReference type="NCBI Taxonomy" id="449393"/>
    <lineage>
        <taxon>unclassified sequences</taxon>
        <taxon>metagenomes</taxon>
        <taxon>ecological metagenomes</taxon>
    </lineage>
</organism>
<dbReference type="SUPFAM" id="SSF54495">
    <property type="entry name" value="UBC-like"/>
    <property type="match status" value="1"/>
</dbReference>
<protein>
    <submittedName>
        <fullName evidence="2">Unannotated protein</fullName>
    </submittedName>
</protein>
<proteinExistence type="predicted"/>